<sequence>MYIPLEYDRTQYRVLKRASATTAGSGIAAGGVAAKNSGGDERSTRFILGFGISVPVLLILIGAVWELQCESRTRRATQLFLTPNRDSLLPAQHTRSVRPTERASPSTMPQKPIRLPPLEVLRVKNPKRNPKNPCTVVMSSVLACWASAGYNAAGCAAIETQLRQCMDGPKPQPAPPNTINHHMGRLGKYITYDGKPT</sequence>
<evidence type="ECO:0000313" key="1">
    <source>
        <dbReference type="EMBL" id="KAJ3495036.1"/>
    </source>
</evidence>
<organism evidence="1 2">
    <name type="scientific">Lecanicillium saksenae</name>
    <dbReference type="NCBI Taxonomy" id="468837"/>
    <lineage>
        <taxon>Eukaryota</taxon>
        <taxon>Fungi</taxon>
        <taxon>Dikarya</taxon>
        <taxon>Ascomycota</taxon>
        <taxon>Pezizomycotina</taxon>
        <taxon>Sordariomycetes</taxon>
        <taxon>Hypocreomycetidae</taxon>
        <taxon>Hypocreales</taxon>
        <taxon>Cordycipitaceae</taxon>
        <taxon>Lecanicillium</taxon>
    </lineage>
</organism>
<comment type="caution">
    <text evidence="1">The sequence shown here is derived from an EMBL/GenBank/DDBJ whole genome shotgun (WGS) entry which is preliminary data.</text>
</comment>
<dbReference type="Proteomes" id="UP001148737">
    <property type="component" value="Unassembled WGS sequence"/>
</dbReference>
<dbReference type="EMBL" id="JANAKD010000319">
    <property type="protein sequence ID" value="KAJ3495036.1"/>
    <property type="molecule type" value="Genomic_DNA"/>
</dbReference>
<gene>
    <name evidence="1" type="ORF">NLG97_g3682</name>
</gene>
<keyword evidence="2" id="KW-1185">Reference proteome</keyword>
<name>A0ACC1R0Q1_9HYPO</name>
<accession>A0ACC1R0Q1</accession>
<protein>
    <submittedName>
        <fullName evidence="1">Uncharacterized protein</fullName>
    </submittedName>
</protein>
<reference evidence="1" key="1">
    <citation type="submission" date="2022-07" db="EMBL/GenBank/DDBJ databases">
        <title>Genome Sequence of Lecanicillium saksenae.</title>
        <authorList>
            <person name="Buettner E."/>
        </authorList>
    </citation>
    <scope>NUCLEOTIDE SEQUENCE</scope>
    <source>
        <strain evidence="1">VT-O1</strain>
    </source>
</reference>
<evidence type="ECO:0000313" key="2">
    <source>
        <dbReference type="Proteomes" id="UP001148737"/>
    </source>
</evidence>
<proteinExistence type="predicted"/>